<evidence type="ECO:0000259" key="1">
    <source>
        <dbReference type="Pfam" id="PF10592"/>
    </source>
</evidence>
<gene>
    <name evidence="2" type="ORF">DDV21_000365</name>
    <name evidence="3" type="ORF">DDV22_07460</name>
    <name evidence="4" type="ORF">DDV23_07565</name>
</gene>
<dbReference type="RefSeq" id="WP_116878500.1">
    <property type="nucleotide sequence ID" value="NZ_CP031733.1"/>
</dbReference>
<keyword evidence="7" id="KW-1185">Reference proteome</keyword>
<dbReference type="EMBL" id="QVQZ01000018">
    <property type="protein sequence ID" value="RFU52806.1"/>
    <property type="molecule type" value="Genomic_DNA"/>
</dbReference>
<dbReference type="AlphaFoldDB" id="A0A372KLE7"/>
<evidence type="ECO:0000313" key="2">
    <source>
        <dbReference type="EMBL" id="AXQ77650.1"/>
    </source>
</evidence>
<evidence type="ECO:0000313" key="6">
    <source>
        <dbReference type="Proteomes" id="UP000262901"/>
    </source>
</evidence>
<dbReference type="EMBL" id="QVQY01000020">
    <property type="protein sequence ID" value="RFU50633.1"/>
    <property type="molecule type" value="Genomic_DNA"/>
</dbReference>
<sequence length="594" mass="69248">MSNILNDEISKIISIAAQHGEKIAEEKAFDILICSLYCYNSLDYEKNWFDIYNENITDEKSDGGIDFVYFDEENSKVIFGQNKYSQNIDVNEAVAELRKLDATVKDFQNNSTSKLSKEVKKRILNALDRLTEENEGNFDYVFASLSTFKTENVISKVESDSQYADLYFYNLKTIEKTIIDLKSKLKVVREYKFNLDRSKNALEYSSDRSEGIVVNISAGSLKKAFDQYESEGLFNLNIRRYIKSKNVDEAIRSTITKDSENFWFKNNGLTIACKDYILDGNSIKIYDFSIVNGGQTSTLIAKDYKSNKEDFYVMCKIVKSSEELDEDATMRFYNEIAEATNSQKPIQPRDLKSNAPEMLKLQQLLEGKDYFLEIKRGVYAPRKYGDNKIKNEELAQLYFSFVLQKPGTARSNKRSLFSNNAHYKQVFLQKFEKQPEKIEFLVDLIQLSKRIDKVILRYKAEDYKKLNNDQMNVLANSKQTLMGLLGFIYSLVNKDSDLSQVRDITQYFEFGSFISNYKEDDIDEKISQLIYELIDWLTEIYINEFEFGRVTSVSNFLKTDKKYSEAILEKYANHLNKRKNKEELIDYYGSLFRR</sequence>
<dbReference type="OrthoDB" id="9806213at2"/>
<accession>A0A346N9F5</accession>
<feature type="domain" description="Abortive phage infection protein C-terminal" evidence="1">
    <location>
        <begin position="234"/>
        <end position="502"/>
    </location>
</feature>
<dbReference type="Proteomes" id="UP000246115">
    <property type="component" value="Chromosome"/>
</dbReference>
<evidence type="ECO:0000313" key="7">
    <source>
        <dbReference type="Proteomes" id="UP000264056"/>
    </source>
</evidence>
<organism evidence="4 6">
    <name type="scientific">Streptococcus chenjunshii</name>
    <dbReference type="NCBI Taxonomy" id="2173853"/>
    <lineage>
        <taxon>Bacteria</taxon>
        <taxon>Bacillati</taxon>
        <taxon>Bacillota</taxon>
        <taxon>Bacilli</taxon>
        <taxon>Lactobacillales</taxon>
        <taxon>Streptococcaceae</taxon>
        <taxon>Streptococcus</taxon>
    </lineage>
</organism>
<dbReference type="Proteomes" id="UP000264056">
    <property type="component" value="Unassembled WGS sequence"/>
</dbReference>
<protein>
    <recommendedName>
        <fullName evidence="1">Abortive phage infection protein C-terminal domain-containing protein</fullName>
    </recommendedName>
</protein>
<evidence type="ECO:0000313" key="5">
    <source>
        <dbReference type="Proteomes" id="UP000246115"/>
    </source>
</evidence>
<name>A0A372KLE7_9STRE</name>
<dbReference type="InterPro" id="IPR018891">
    <property type="entry name" value="AIPR_C"/>
</dbReference>
<dbReference type="Proteomes" id="UP000262901">
    <property type="component" value="Unassembled WGS sequence"/>
</dbReference>
<evidence type="ECO:0000313" key="4">
    <source>
        <dbReference type="EMBL" id="RFU52806.1"/>
    </source>
</evidence>
<reference evidence="3 7" key="1">
    <citation type="submission" date="2018-08" db="EMBL/GenBank/DDBJ databases">
        <title>Draft genome of Streptococcus sp .nov. Z2.</title>
        <authorList>
            <person name="Tian Z."/>
        </authorList>
    </citation>
    <scope>NUCLEOTIDE SEQUENCE [LARGE SCALE GENOMIC DNA]</scope>
    <source>
        <strain evidence="3 7">Z2</strain>
    </source>
</reference>
<dbReference type="Pfam" id="PF10592">
    <property type="entry name" value="AIPR"/>
    <property type="match status" value="1"/>
</dbReference>
<reference evidence="2" key="4">
    <citation type="journal article" date="2019" name="Int. J. Syst. Evol. Microbiol.">
        <title>Streptococcus chenjunshii sp. nov. isolated from feces of Tibetan antelopes.</title>
        <authorList>
            <person name="Tian Z."/>
            <person name="Lu S."/>
            <person name="Jin D."/>
            <person name="Yang J."/>
            <person name="Pu J."/>
            <person name="Lai X.H."/>
            <person name="Bai X.N."/>
            <person name="Wu X.M."/>
            <person name="Li J."/>
            <person name="Wang S."/>
            <person name="Xu J."/>
        </authorList>
    </citation>
    <scope>NUCLEOTIDE SEQUENCE</scope>
    <source>
        <strain evidence="2">Z15</strain>
    </source>
</reference>
<evidence type="ECO:0000313" key="3">
    <source>
        <dbReference type="EMBL" id="RFU50633.1"/>
    </source>
</evidence>
<proteinExistence type="predicted"/>
<accession>A0A372KLE7</accession>
<reference evidence="4 6" key="2">
    <citation type="submission" date="2018-08" db="EMBL/GenBank/DDBJ databases">
        <title>Draft genome of Streptococcus sp. nov. Z1.</title>
        <authorList>
            <person name="Tian Z."/>
        </authorList>
    </citation>
    <scope>NUCLEOTIDE SEQUENCE [LARGE SCALE GENOMIC DNA]</scope>
    <source>
        <strain evidence="4">Z1</strain>
        <strain evidence="6">Z1(2018)</strain>
    </source>
</reference>
<dbReference type="KEGG" id="schj:DDV21_000365"/>
<dbReference type="EMBL" id="CP031733">
    <property type="protein sequence ID" value="AXQ77650.1"/>
    <property type="molecule type" value="Genomic_DNA"/>
</dbReference>
<reference evidence="5" key="3">
    <citation type="submission" date="2018-08" db="EMBL/GenBank/DDBJ databases">
        <title>Streptococcus chenjunshii sp. nov., isolated from stools sample of the Tibetan antelope in the Qinghai-Tibet plateau, China.</title>
        <authorList>
            <person name="Tian Z."/>
        </authorList>
    </citation>
    <scope>NUCLEOTIDE SEQUENCE [LARGE SCALE GENOMIC DNA]</scope>
    <source>
        <strain evidence="5">Z15</strain>
    </source>
</reference>